<keyword evidence="2" id="KW-1185">Reference proteome</keyword>
<sequence length="163" mass="17951">MAGVVGTHLVAQVGFIVKDIEETKRKWAEFLGVDVPETQPCGDYEVMQTVFEGKPAPKANSLLAFIDVNPGLQIELIQPNEEPSTWRNFLNEHGEGMHHLAFQVKDSAAQVANAEAAGLRLVQHGTYGDGNGEYNYLDAPDLKCIIELLESYAPGDSRRREAK</sequence>
<proteinExistence type="predicted"/>
<gene>
    <name evidence="1" type="ORF">JYE49_10485</name>
</gene>
<name>A0AC61MVJ9_9FIRM</name>
<protein>
    <submittedName>
        <fullName evidence="1">VOC family protein</fullName>
    </submittedName>
</protein>
<dbReference type="EMBL" id="CP068393">
    <property type="protein sequence ID" value="QUC66287.1"/>
    <property type="molecule type" value="Genomic_DNA"/>
</dbReference>
<evidence type="ECO:0000313" key="2">
    <source>
        <dbReference type="Proteomes" id="UP000682782"/>
    </source>
</evidence>
<organism evidence="1 2">
    <name type="scientific">Aristaeella hokkaidonensis</name>
    <dbReference type="NCBI Taxonomy" id="3046382"/>
    <lineage>
        <taxon>Bacteria</taxon>
        <taxon>Bacillati</taxon>
        <taxon>Bacillota</taxon>
        <taxon>Clostridia</taxon>
        <taxon>Eubacteriales</taxon>
        <taxon>Aristaeellaceae</taxon>
        <taxon>Aristaeella</taxon>
    </lineage>
</organism>
<accession>A0AC61MVJ9</accession>
<dbReference type="Proteomes" id="UP000682782">
    <property type="component" value="Chromosome"/>
</dbReference>
<evidence type="ECO:0000313" key="1">
    <source>
        <dbReference type="EMBL" id="QUC66287.1"/>
    </source>
</evidence>
<reference evidence="1" key="1">
    <citation type="submission" date="2021-01" db="EMBL/GenBank/DDBJ databases">
        <title>Complete genome sequence of Clostridiales bacterium R-7.</title>
        <authorList>
            <person name="Mahoney-Kurpe S.C."/>
            <person name="Palevich N."/>
            <person name="Koike S."/>
            <person name="Moon C.D."/>
            <person name="Attwood G.T."/>
        </authorList>
    </citation>
    <scope>NUCLEOTIDE SEQUENCE</scope>
    <source>
        <strain evidence="1">R-7</strain>
    </source>
</reference>